<reference evidence="1 2" key="1">
    <citation type="submission" date="2021-01" db="EMBL/GenBank/DDBJ databases">
        <title>Piscinibacter sp. Jin2 Genome sequencing and assembly.</title>
        <authorList>
            <person name="Kim I."/>
        </authorList>
    </citation>
    <scope>NUCLEOTIDE SEQUENCE [LARGE SCALE GENOMIC DNA]</scope>
    <source>
        <strain evidence="1 2">Jin2</strain>
    </source>
</reference>
<dbReference type="Proteomes" id="UP000643207">
    <property type="component" value="Unassembled WGS sequence"/>
</dbReference>
<evidence type="ECO:0000313" key="1">
    <source>
        <dbReference type="EMBL" id="MBL0720297.1"/>
    </source>
</evidence>
<keyword evidence="2" id="KW-1185">Reference proteome</keyword>
<proteinExistence type="predicted"/>
<sequence length="202" mass="22603">MDNSYPFLRFHTGARSFLARSKQHIEAFETTEALEHIFYAALELRFGIEARLNEYLGPALKSIGKDKKDISDYVATKLLKRLLAIDPDAGRASTVRLTNEQRGRATVLQFTPVSGRLAAIHGQLGELLHFKFFTNNEHWMMRKPLGGKPHRSVADYLPLIKEGINELEHATSGSLLSSPKFTRLVEEVIEESTGEPPADGEA</sequence>
<dbReference type="EMBL" id="JAERRA010000002">
    <property type="protein sequence ID" value="MBL0720297.1"/>
    <property type="molecule type" value="Genomic_DNA"/>
</dbReference>
<protein>
    <submittedName>
        <fullName evidence="1">Uncharacterized protein</fullName>
    </submittedName>
</protein>
<organism evidence="1 2">
    <name type="scientific">Aquariibacter lacus</name>
    <dbReference type="NCBI Taxonomy" id="2801332"/>
    <lineage>
        <taxon>Bacteria</taxon>
        <taxon>Pseudomonadati</taxon>
        <taxon>Pseudomonadota</taxon>
        <taxon>Betaproteobacteria</taxon>
        <taxon>Burkholderiales</taxon>
        <taxon>Sphaerotilaceae</taxon>
        <taxon>Aquariibacter</taxon>
    </lineage>
</organism>
<dbReference type="AlphaFoldDB" id="A0A9X0XDK4"/>
<evidence type="ECO:0000313" key="2">
    <source>
        <dbReference type="Proteomes" id="UP000643207"/>
    </source>
</evidence>
<accession>A0A9X0XDK4</accession>
<dbReference type="RefSeq" id="WP_201826613.1">
    <property type="nucleotide sequence ID" value="NZ_JAERRA010000002.1"/>
</dbReference>
<name>A0A9X0XDK4_9BURK</name>
<comment type="caution">
    <text evidence="1">The sequence shown here is derived from an EMBL/GenBank/DDBJ whole genome shotgun (WGS) entry which is preliminary data.</text>
</comment>
<gene>
    <name evidence="1" type="ORF">JI742_10390</name>
</gene>